<dbReference type="GO" id="GO:0048027">
    <property type="term" value="F:mRNA 5'-UTR binding"/>
    <property type="evidence" value="ECO:0007669"/>
    <property type="project" value="InterPro"/>
</dbReference>
<name>A0A5C4LCZ3_9HYPH</name>
<dbReference type="InterPro" id="IPR009967">
    <property type="entry name" value="Flagellum_FlbT"/>
</dbReference>
<keyword evidence="2" id="KW-1005">Bacterial flagellum biogenesis</keyword>
<organism evidence="4 5">
    <name type="scientific">Methylobacterium terricola</name>
    <dbReference type="NCBI Taxonomy" id="2583531"/>
    <lineage>
        <taxon>Bacteria</taxon>
        <taxon>Pseudomonadati</taxon>
        <taxon>Pseudomonadota</taxon>
        <taxon>Alphaproteobacteria</taxon>
        <taxon>Hyphomicrobiales</taxon>
        <taxon>Methylobacteriaceae</taxon>
        <taxon>Methylobacterium</taxon>
    </lineage>
</organism>
<evidence type="ECO:0000256" key="3">
    <source>
        <dbReference type="ARBA" id="ARBA00022884"/>
    </source>
</evidence>
<keyword evidence="5" id="KW-1185">Reference proteome</keyword>
<accession>A0A5C4LCZ3</accession>
<dbReference type="RefSeq" id="WP_139037331.1">
    <property type="nucleotide sequence ID" value="NZ_VDDA01000009.1"/>
</dbReference>
<dbReference type="GO" id="GO:0006402">
    <property type="term" value="P:mRNA catabolic process"/>
    <property type="evidence" value="ECO:0007669"/>
    <property type="project" value="InterPro"/>
</dbReference>
<dbReference type="GO" id="GO:0044781">
    <property type="term" value="P:bacterial-type flagellum organization"/>
    <property type="evidence" value="ECO:0007669"/>
    <property type="project" value="UniProtKB-KW"/>
</dbReference>
<comment type="caution">
    <text evidence="4">The sequence shown here is derived from an EMBL/GenBank/DDBJ whole genome shotgun (WGS) entry which is preliminary data.</text>
</comment>
<keyword evidence="4" id="KW-0966">Cell projection</keyword>
<keyword evidence="4" id="KW-0282">Flagellum</keyword>
<gene>
    <name evidence="4" type="ORF">FF100_19395</name>
</gene>
<proteinExistence type="predicted"/>
<dbReference type="GO" id="GO:1902209">
    <property type="term" value="P:negative regulation of bacterial-type flagellum assembly"/>
    <property type="evidence" value="ECO:0007669"/>
    <property type="project" value="InterPro"/>
</dbReference>
<keyword evidence="3" id="KW-0694">RNA-binding</keyword>
<keyword evidence="4" id="KW-0969">Cilium</keyword>
<dbReference type="AlphaFoldDB" id="A0A5C4LCZ3"/>
<dbReference type="EMBL" id="VDDA01000009">
    <property type="protein sequence ID" value="TNC11297.1"/>
    <property type="molecule type" value="Genomic_DNA"/>
</dbReference>
<reference evidence="4 5" key="1">
    <citation type="submission" date="2019-06" db="EMBL/GenBank/DDBJ databases">
        <title>Genome of Methylobacterium sp. 17Sr1-39.</title>
        <authorList>
            <person name="Seo T."/>
        </authorList>
    </citation>
    <scope>NUCLEOTIDE SEQUENCE [LARGE SCALE GENOMIC DNA]</scope>
    <source>
        <strain evidence="4 5">17Sr1-39</strain>
    </source>
</reference>
<evidence type="ECO:0000256" key="2">
    <source>
        <dbReference type="ARBA" id="ARBA00022795"/>
    </source>
</evidence>
<evidence type="ECO:0000313" key="5">
    <source>
        <dbReference type="Proteomes" id="UP000305267"/>
    </source>
</evidence>
<keyword evidence="1" id="KW-0678">Repressor</keyword>
<dbReference type="Proteomes" id="UP000305267">
    <property type="component" value="Unassembled WGS sequence"/>
</dbReference>
<protein>
    <submittedName>
        <fullName evidence="4">Flagellar protein FlbT</fullName>
    </submittedName>
</protein>
<dbReference type="Pfam" id="PF07378">
    <property type="entry name" value="FlbT"/>
    <property type="match status" value="1"/>
</dbReference>
<dbReference type="OrthoDB" id="8561314at2"/>
<sequence>MALRIDLKPHERLIVGDVSIRNGDRRATLTFETKAKFLREKDILTESQARTACERLYVLLQAIYLTDNDQSVENVFMAQANDIMSAVPTMTPYISEIYAKISSRDYYPALKAGQELIRYERSLSEIAAQQAESHV</sequence>
<evidence type="ECO:0000313" key="4">
    <source>
        <dbReference type="EMBL" id="TNC11297.1"/>
    </source>
</evidence>
<evidence type="ECO:0000256" key="1">
    <source>
        <dbReference type="ARBA" id="ARBA00022491"/>
    </source>
</evidence>